<dbReference type="GO" id="GO:0006313">
    <property type="term" value="P:DNA transposition"/>
    <property type="evidence" value="ECO:0007669"/>
    <property type="project" value="InterPro"/>
</dbReference>
<dbReference type="GO" id="GO:0004803">
    <property type="term" value="F:transposase activity"/>
    <property type="evidence" value="ECO:0007669"/>
    <property type="project" value="InterPro"/>
</dbReference>
<dbReference type="InterPro" id="IPR047650">
    <property type="entry name" value="Transpos_IS110"/>
</dbReference>
<dbReference type="GO" id="GO:0003677">
    <property type="term" value="F:DNA binding"/>
    <property type="evidence" value="ECO:0007669"/>
    <property type="project" value="InterPro"/>
</dbReference>
<dbReference type="PANTHER" id="PTHR33055:SF3">
    <property type="entry name" value="PUTATIVE TRANSPOSASE FOR IS117-RELATED"/>
    <property type="match status" value="1"/>
</dbReference>
<dbReference type="RefSeq" id="WP_126204815.1">
    <property type="nucleotide sequence ID" value="NZ_PEMJ01000313.1"/>
</dbReference>
<organism evidence="3 4">
    <name type="scientific">Thermus scotoductus</name>
    <dbReference type="NCBI Taxonomy" id="37636"/>
    <lineage>
        <taxon>Bacteria</taxon>
        <taxon>Thermotogati</taxon>
        <taxon>Deinococcota</taxon>
        <taxon>Deinococci</taxon>
        <taxon>Thermales</taxon>
        <taxon>Thermaceae</taxon>
        <taxon>Thermus</taxon>
    </lineage>
</organism>
<dbReference type="InterPro" id="IPR002525">
    <property type="entry name" value="Transp_IS110-like_N"/>
</dbReference>
<evidence type="ECO:0000259" key="1">
    <source>
        <dbReference type="Pfam" id="PF01548"/>
    </source>
</evidence>
<accession>A0A430UVH4</accession>
<feature type="domain" description="Transposase IS110-like N-terminal" evidence="1">
    <location>
        <begin position="3"/>
        <end position="143"/>
    </location>
</feature>
<evidence type="ECO:0000313" key="3">
    <source>
        <dbReference type="EMBL" id="RTI13103.1"/>
    </source>
</evidence>
<dbReference type="NCBIfam" id="NF033542">
    <property type="entry name" value="transpos_IS110"/>
    <property type="match status" value="1"/>
</dbReference>
<name>A0A430UVH4_THESC</name>
<feature type="domain" description="Transposase IS116/IS110/IS902 C-terminal" evidence="2">
    <location>
        <begin position="188"/>
        <end position="272"/>
    </location>
</feature>
<evidence type="ECO:0000259" key="2">
    <source>
        <dbReference type="Pfam" id="PF02371"/>
    </source>
</evidence>
<evidence type="ECO:0000313" key="4">
    <source>
        <dbReference type="Proteomes" id="UP000287155"/>
    </source>
</evidence>
<dbReference type="EMBL" id="PEMJ01000313">
    <property type="protein sequence ID" value="RTI13103.1"/>
    <property type="molecule type" value="Genomic_DNA"/>
</dbReference>
<protein>
    <submittedName>
        <fullName evidence="3">IS110 family transposase</fullName>
    </submittedName>
</protein>
<dbReference type="InterPro" id="IPR003346">
    <property type="entry name" value="Transposase_20"/>
</dbReference>
<reference evidence="3 4" key="1">
    <citation type="journal article" date="2019" name="Extremophiles">
        <title>Biogeography of thermophiles and predominance of Thermus scotoductus in domestic water heaters.</title>
        <authorList>
            <person name="Wilpiszeski R.L."/>
            <person name="Zhang Z."/>
            <person name="House C.H."/>
        </authorList>
    </citation>
    <scope>NUCLEOTIDE SEQUENCE [LARGE SCALE GENOMIC DNA]</scope>
    <source>
        <strain evidence="3 4">14_S14</strain>
    </source>
</reference>
<dbReference type="Proteomes" id="UP000287155">
    <property type="component" value="Unassembled WGS sequence"/>
</dbReference>
<dbReference type="PANTHER" id="PTHR33055">
    <property type="entry name" value="TRANSPOSASE FOR INSERTION SEQUENCE ELEMENT IS1111A"/>
    <property type="match status" value="1"/>
</dbReference>
<dbReference type="Pfam" id="PF01548">
    <property type="entry name" value="DEDD_Tnp_IS110"/>
    <property type="match status" value="1"/>
</dbReference>
<proteinExistence type="predicted"/>
<dbReference type="AlphaFoldDB" id="A0A430UVH4"/>
<dbReference type="Pfam" id="PF02371">
    <property type="entry name" value="Transposase_20"/>
    <property type="match status" value="1"/>
</dbReference>
<gene>
    <name evidence="3" type="ORF">CSW27_09105</name>
</gene>
<sequence>MFVGVDVAARWLDVAFGPSGEVLRVSNPEGIPALLERLPSGAVVGLEATGTYYRPLAYALFRAGFRVYVLNPAAVKAFGRSLLRRAKTDKADARLIARFLSERYQDLAPYQPSDDALALLSVLVRLWDGLTSDWVGVLNRLHAWEYAVPGLSGLVRYVPSTIDDLRARVLREALAIATSDPVLSSWLQAIRSLPGFGPVLALKVLAYSGDLRRFSSARAYAAFTGLTPRLVQSGEARERARISRVGPPRLRAVFYLAAVLGYRSSPEYRDFVEGLMARGKPRRVALTALANRLARAVWSVCVKGGLTKWG</sequence>
<comment type="caution">
    <text evidence="3">The sequence shown here is derived from an EMBL/GenBank/DDBJ whole genome shotgun (WGS) entry which is preliminary data.</text>
</comment>